<evidence type="ECO:0000256" key="3">
    <source>
        <dbReference type="ARBA" id="ARBA00023295"/>
    </source>
</evidence>
<dbReference type="InterPro" id="IPR018077">
    <property type="entry name" value="Glyco_hydro_fam25_subgr"/>
</dbReference>
<dbReference type="EMBL" id="CP020809">
    <property type="protein sequence ID" value="ART68223.1"/>
    <property type="molecule type" value="Genomic_DNA"/>
</dbReference>
<comment type="similarity">
    <text evidence="1">Belongs to the glycosyl hydrolase 25 family.</text>
</comment>
<evidence type="ECO:0000256" key="1">
    <source>
        <dbReference type="ARBA" id="ARBA00010646"/>
    </source>
</evidence>
<protein>
    <recommendedName>
        <fullName evidence="6">Lysozyme</fullName>
    </recommendedName>
</protein>
<dbReference type="GO" id="GO:0016052">
    <property type="term" value="P:carbohydrate catabolic process"/>
    <property type="evidence" value="ECO:0007669"/>
    <property type="project" value="TreeGrafter"/>
</dbReference>
<dbReference type="CDD" id="cd00599">
    <property type="entry name" value="GH25_muramidase"/>
    <property type="match status" value="1"/>
</dbReference>
<evidence type="ECO:0000313" key="5">
    <source>
        <dbReference type="Proteomes" id="UP000195331"/>
    </source>
</evidence>
<evidence type="ECO:0000256" key="2">
    <source>
        <dbReference type="ARBA" id="ARBA00022801"/>
    </source>
</evidence>
<gene>
    <name evidence="4" type="ORF">BTO20_06165</name>
</gene>
<dbReference type="InterPro" id="IPR002053">
    <property type="entry name" value="Glyco_hydro_25"/>
</dbReference>
<reference evidence="4 5" key="1">
    <citation type="submission" date="2017-04" db="EMBL/GenBank/DDBJ databases">
        <title>Whole Genome Sequence of 1,4-Dioxane Degrading Bacterium Mycobacterium dioxanotrophicus PH-06.</title>
        <authorList>
            <person name="He Y."/>
        </authorList>
    </citation>
    <scope>NUCLEOTIDE SEQUENCE [LARGE SCALE GENOMIC DNA]</scope>
    <source>
        <strain evidence="4 5">PH-06</strain>
    </source>
</reference>
<dbReference type="GO" id="GO:0016998">
    <property type="term" value="P:cell wall macromolecule catabolic process"/>
    <property type="evidence" value="ECO:0007669"/>
    <property type="project" value="InterPro"/>
</dbReference>
<dbReference type="PROSITE" id="PS51904">
    <property type="entry name" value="GLYCOSYL_HYDROL_F25_2"/>
    <property type="match status" value="1"/>
</dbReference>
<keyword evidence="2" id="KW-0378">Hydrolase</keyword>
<dbReference type="PANTHER" id="PTHR34135:SF2">
    <property type="entry name" value="LYSOZYME"/>
    <property type="match status" value="1"/>
</dbReference>
<organism evidence="4 5">
    <name type="scientific">Mycobacterium dioxanotrophicus</name>
    <dbReference type="NCBI Taxonomy" id="482462"/>
    <lineage>
        <taxon>Bacteria</taxon>
        <taxon>Bacillati</taxon>
        <taxon>Actinomycetota</taxon>
        <taxon>Actinomycetes</taxon>
        <taxon>Mycobacteriales</taxon>
        <taxon>Mycobacteriaceae</taxon>
        <taxon>Mycobacterium</taxon>
    </lineage>
</organism>
<dbReference type="InterPro" id="IPR017853">
    <property type="entry name" value="GH"/>
</dbReference>
<dbReference type="AlphaFoldDB" id="A0A1Y0BZ80"/>
<dbReference type="SUPFAM" id="SSF51445">
    <property type="entry name" value="(Trans)glycosidases"/>
    <property type="match status" value="1"/>
</dbReference>
<dbReference type="SMART" id="SM00641">
    <property type="entry name" value="Glyco_25"/>
    <property type="match status" value="1"/>
</dbReference>
<dbReference type="KEGG" id="mdx:BTO20_06165"/>
<dbReference type="Proteomes" id="UP000195331">
    <property type="component" value="Chromosome"/>
</dbReference>
<keyword evidence="5" id="KW-1185">Reference proteome</keyword>
<sequence>MPTRAAVEYLKARFRERVGNDYVYGGEWSKTNVRQGCDCSALAAHGLNGVIYGEAMQWRRLDPATGAWITTESWRPIEVGDRGPFGTITVAHPNDFPADAAVKIAIHHGPGGGANSHMWIEVDGVRMESNGTDGCVTGDRARSVYDTGYANDWAYLPGPITEDGTEVAPDPNAVTYGIDISNHQGVMDLDRVKAEGFDFVFAKVSEGTVYRDPFWPKTRDDARRLGLILAGYHYVRPDDPAAQARLFVDQLGDKSIPAMLDFEAGSGGIGQFWAVKAEIEKLGVRVALSYIPDWYWETIGKPDLSQVPGLIRSEYVSGSGYASVLYPGNSWAMWGAYGGRTPDILQFTDRALVAGKSVDANAFRGTPTQLRQLLNLETSPQSGEITMSAAEELEAQSRGVFPPSDPAKRSGWPQPWRFVFSRFARPFNSIVKDPARGPWGRVQPDGSWQNGHTDSDEQTVTIGEQIAWRNEFSDGIVRDHGDVMIELMEDLIARRKAAGQSTSPASDALKAK</sequence>
<dbReference type="Gene3D" id="3.20.20.80">
    <property type="entry name" value="Glycosidases"/>
    <property type="match status" value="1"/>
</dbReference>
<proteinExistence type="inferred from homology"/>
<name>A0A1Y0BZ80_9MYCO</name>
<evidence type="ECO:0000313" key="4">
    <source>
        <dbReference type="EMBL" id="ART68223.1"/>
    </source>
</evidence>
<dbReference type="GO" id="GO:0009253">
    <property type="term" value="P:peptidoglycan catabolic process"/>
    <property type="evidence" value="ECO:0007669"/>
    <property type="project" value="InterPro"/>
</dbReference>
<dbReference type="GO" id="GO:0003796">
    <property type="term" value="F:lysozyme activity"/>
    <property type="evidence" value="ECO:0007669"/>
    <property type="project" value="InterPro"/>
</dbReference>
<evidence type="ECO:0008006" key="6">
    <source>
        <dbReference type="Google" id="ProtNLM"/>
    </source>
</evidence>
<dbReference type="Pfam" id="PF01183">
    <property type="entry name" value="Glyco_hydro_25"/>
    <property type="match status" value="1"/>
</dbReference>
<keyword evidence="3" id="KW-0326">Glycosidase</keyword>
<dbReference type="PANTHER" id="PTHR34135">
    <property type="entry name" value="LYSOZYME"/>
    <property type="match status" value="1"/>
</dbReference>
<accession>A0A1Y0BZ80</accession>